<keyword evidence="22" id="KW-0636">Prenylation</keyword>
<keyword evidence="12" id="KW-0479">Metal-binding</keyword>
<evidence type="ECO:0000256" key="3">
    <source>
        <dbReference type="ARBA" id="ARBA00004514"/>
    </source>
</evidence>
<sequence>MSGQRVDVKVVMLGKEYVGKTSLVERYVHDRFLVGPYQNTIGAAFVAKVMCVGDRTVTLGIWDTAGSERYEAMSRIYYRGAKAAIVCYDLTDSSSFERAKFWVKELRSLEEGCQIYLCGTKSDLLEEDRRRRRVDFHDVQDYADNIKAQLFETSSKTGQSVDELFQKVAEDYVSVAAFQVMTGVYFLPFKIASRLMVSSPVGTYLFTCHDGAEQPPLSLTEDKGVDLSQKANPYFYSCCHH</sequence>
<dbReference type="GO" id="GO:0003925">
    <property type="term" value="F:G protein activity"/>
    <property type="evidence" value="ECO:0007669"/>
    <property type="project" value="UniProtKB-EC"/>
</dbReference>
<evidence type="ECO:0000313" key="28">
    <source>
        <dbReference type="EMBL" id="ERE80482.1"/>
    </source>
</evidence>
<dbReference type="GO" id="GO:0031410">
    <property type="term" value="C:cytoplasmic vesicle"/>
    <property type="evidence" value="ECO:0007669"/>
    <property type="project" value="UniProtKB-KW"/>
</dbReference>
<dbReference type="GO" id="GO:0005819">
    <property type="term" value="C:spindle"/>
    <property type="evidence" value="ECO:0007669"/>
    <property type="project" value="UniProtKB-SubCell"/>
</dbReference>
<dbReference type="CDD" id="cd04118">
    <property type="entry name" value="Rab24"/>
    <property type="match status" value="1"/>
</dbReference>
<proteinExistence type="inferred from homology"/>
<dbReference type="SUPFAM" id="SSF52540">
    <property type="entry name" value="P-loop containing nucleoside triphosphate hydrolases"/>
    <property type="match status" value="1"/>
</dbReference>
<dbReference type="GO" id="GO:0006914">
    <property type="term" value="P:autophagy"/>
    <property type="evidence" value="ECO:0007669"/>
    <property type="project" value="UniProtKB-KW"/>
</dbReference>
<dbReference type="EMBL" id="KE671212">
    <property type="protein sequence ID" value="ERE80482.1"/>
    <property type="molecule type" value="Genomic_DNA"/>
</dbReference>
<comment type="similarity">
    <text evidence="7">Belongs to the small GTPase superfamily. Rab family.</text>
</comment>
<evidence type="ECO:0000256" key="13">
    <source>
        <dbReference type="ARBA" id="ARBA00022741"/>
    </source>
</evidence>
<keyword evidence="16" id="KW-0653">Protein transport</keyword>
<dbReference type="GO" id="GO:0000421">
    <property type="term" value="C:autophagosome membrane"/>
    <property type="evidence" value="ECO:0007669"/>
    <property type="project" value="UniProtKB-SubCell"/>
</dbReference>
<comment type="catalytic activity">
    <reaction evidence="24">
        <text>GTP + H2O = GDP + phosphate + H(+)</text>
        <dbReference type="Rhea" id="RHEA:19669"/>
        <dbReference type="ChEBI" id="CHEBI:15377"/>
        <dbReference type="ChEBI" id="CHEBI:15378"/>
        <dbReference type="ChEBI" id="CHEBI:37565"/>
        <dbReference type="ChEBI" id="CHEBI:43474"/>
        <dbReference type="ChEBI" id="CHEBI:58189"/>
        <dbReference type="EC" id="3.6.5.2"/>
    </reaction>
    <physiologicalReaction direction="left-to-right" evidence="24">
        <dbReference type="Rhea" id="RHEA:19670"/>
    </physiologicalReaction>
</comment>
<comment type="function">
    <text evidence="26">The small GTPases Rab are key regulators of intracellular membrane trafficking, from the formation of transport vesicles to their fusion with membranes. Rabs cycle between an inactive GDP-bound form and an active GTP-bound form that is able to recruit to membranes different sets of downstream effectors directly responsible for vesicle formation, movement, tethering and fusion. RAB24 is an atypical RAB protein that presents low GTPase activity and thereby exists predominantly in the GTP-bound active state. RAB24 is required for the clearance of late autophagic vacuoles under basal conditions. It is not needed for starvation-induced autophagy. Involved in the modulation of meiotic apparatus assembly and meiotic progression during oocyte maturation, possibly through regulation of kinetochore-microtubule interaction.</text>
</comment>
<evidence type="ECO:0000256" key="25">
    <source>
        <dbReference type="ARBA" id="ARBA00067822"/>
    </source>
</evidence>
<evidence type="ECO:0000256" key="27">
    <source>
        <dbReference type="ARBA" id="ARBA00093500"/>
    </source>
</evidence>
<dbReference type="SMART" id="SM00173">
    <property type="entry name" value="RAS"/>
    <property type="match status" value="1"/>
</dbReference>
<dbReference type="GO" id="GO:0005829">
    <property type="term" value="C:cytosol"/>
    <property type="evidence" value="ECO:0007669"/>
    <property type="project" value="UniProtKB-SubCell"/>
</dbReference>
<comment type="subcellular location">
    <subcellularLocation>
        <location evidence="2">Cytoplasm</location>
        <location evidence="2">Cytoskeleton</location>
        <location evidence="2">Spindle</location>
    </subcellularLocation>
    <subcellularLocation>
        <location evidence="3">Cytoplasm</location>
        <location evidence="3">Cytosol</location>
    </subcellularLocation>
    <subcellularLocation>
        <location evidence="4">Cytoplasm</location>
        <location evidence="4">Perinuclear region</location>
    </subcellularLocation>
    <subcellularLocation>
        <location evidence="6">Cytoplasmic vesicle</location>
        <location evidence="6">Autophagosome membrane</location>
    </subcellularLocation>
    <subcellularLocation>
        <location evidence="5">Membrane</location>
        <topology evidence="5">Lipid-anchor</topology>
    </subcellularLocation>
</comment>
<evidence type="ECO:0000313" key="29">
    <source>
        <dbReference type="Proteomes" id="UP000030759"/>
    </source>
</evidence>
<evidence type="ECO:0000256" key="19">
    <source>
        <dbReference type="ARBA" id="ARBA00023136"/>
    </source>
</evidence>
<evidence type="ECO:0000256" key="6">
    <source>
        <dbReference type="ARBA" id="ARBA00004652"/>
    </source>
</evidence>
<evidence type="ECO:0000256" key="5">
    <source>
        <dbReference type="ARBA" id="ARBA00004635"/>
    </source>
</evidence>
<keyword evidence="11" id="KW-0597">Phosphoprotein</keyword>
<dbReference type="Gene3D" id="3.40.50.300">
    <property type="entry name" value="P-loop containing nucleotide triphosphate hydrolases"/>
    <property type="match status" value="1"/>
</dbReference>
<evidence type="ECO:0000256" key="7">
    <source>
        <dbReference type="ARBA" id="ARBA00006270"/>
    </source>
</evidence>
<dbReference type="GO" id="GO:0048471">
    <property type="term" value="C:perinuclear region of cytoplasm"/>
    <property type="evidence" value="ECO:0007669"/>
    <property type="project" value="UniProtKB-SubCell"/>
</dbReference>
<dbReference type="PROSITE" id="PS51421">
    <property type="entry name" value="RAS"/>
    <property type="match status" value="1"/>
</dbReference>
<dbReference type="PANTHER" id="PTHR47978">
    <property type="match status" value="1"/>
</dbReference>
<keyword evidence="15" id="KW-0460">Magnesium</keyword>
<evidence type="ECO:0000256" key="24">
    <source>
        <dbReference type="ARBA" id="ARBA00047660"/>
    </source>
</evidence>
<keyword evidence="21" id="KW-0449">Lipoprotein</keyword>
<dbReference type="InterPro" id="IPR041828">
    <property type="entry name" value="Rab24"/>
</dbReference>
<evidence type="ECO:0000256" key="22">
    <source>
        <dbReference type="ARBA" id="ARBA00023289"/>
    </source>
</evidence>
<comment type="cofactor">
    <cofactor evidence="1">
        <name>Mg(2+)</name>
        <dbReference type="ChEBI" id="CHEBI:18420"/>
    </cofactor>
</comment>
<dbReference type="InterPro" id="IPR027417">
    <property type="entry name" value="P-loop_NTPase"/>
</dbReference>
<evidence type="ECO:0000256" key="2">
    <source>
        <dbReference type="ARBA" id="ARBA00004186"/>
    </source>
</evidence>
<keyword evidence="19" id="KW-0472">Membrane</keyword>
<dbReference type="EC" id="3.6.5.2" evidence="8"/>
<dbReference type="InterPro" id="IPR001806">
    <property type="entry name" value="Small_GTPase"/>
</dbReference>
<keyword evidence="17" id="KW-0072">Autophagy</keyword>
<evidence type="ECO:0000256" key="14">
    <source>
        <dbReference type="ARBA" id="ARBA00022801"/>
    </source>
</evidence>
<evidence type="ECO:0000256" key="9">
    <source>
        <dbReference type="ARBA" id="ARBA00022448"/>
    </source>
</evidence>
<accession>A0A061IBW5</accession>
<dbReference type="SMART" id="SM00175">
    <property type="entry name" value="RAB"/>
    <property type="match status" value="1"/>
</dbReference>
<reference evidence="29" key="1">
    <citation type="journal article" date="2013" name="Nat. Biotechnol.">
        <title>Chinese hamster genome sequenced from sorted chromosomes.</title>
        <authorList>
            <person name="Brinkrolf K."/>
            <person name="Rupp O."/>
            <person name="Laux H."/>
            <person name="Kollin F."/>
            <person name="Ernst W."/>
            <person name="Linke B."/>
            <person name="Kofler R."/>
            <person name="Romand S."/>
            <person name="Hesse F."/>
            <person name="Budach W.E."/>
            <person name="Galosy S."/>
            <person name="Muller D."/>
            <person name="Noll T."/>
            <person name="Wienberg J."/>
            <person name="Jostock T."/>
            <person name="Leonard M."/>
            <person name="Grillari J."/>
            <person name="Tauch A."/>
            <person name="Goesmann A."/>
            <person name="Helk B."/>
            <person name="Mott J.E."/>
            <person name="Puhler A."/>
            <person name="Borth N."/>
        </authorList>
    </citation>
    <scope>NUCLEOTIDE SEQUENCE [LARGE SCALE GENOMIC DNA]</scope>
    <source>
        <strain evidence="29">17A/GY</strain>
    </source>
</reference>
<protein>
    <recommendedName>
        <fullName evidence="25">Ras-related protein Rab-24</fullName>
        <ecNumber evidence="8">3.6.5.2</ecNumber>
    </recommendedName>
</protein>
<dbReference type="AlphaFoldDB" id="A0A061IBW5"/>
<dbReference type="InterPro" id="IPR005225">
    <property type="entry name" value="Small_GTP-bd"/>
</dbReference>
<gene>
    <name evidence="28" type="ORF">H671_3g8837</name>
</gene>
<evidence type="ECO:0000256" key="16">
    <source>
        <dbReference type="ARBA" id="ARBA00022927"/>
    </source>
</evidence>
<dbReference type="Proteomes" id="UP000030759">
    <property type="component" value="Unassembled WGS sequence"/>
</dbReference>
<dbReference type="Pfam" id="PF00071">
    <property type="entry name" value="Ras"/>
    <property type="match status" value="1"/>
</dbReference>
<dbReference type="PRINTS" id="PR00449">
    <property type="entry name" value="RASTRNSFRMNG"/>
</dbReference>
<evidence type="ECO:0000256" key="11">
    <source>
        <dbReference type="ARBA" id="ARBA00022553"/>
    </source>
</evidence>
<evidence type="ECO:0000256" key="23">
    <source>
        <dbReference type="ARBA" id="ARBA00023329"/>
    </source>
</evidence>
<organism evidence="28 29">
    <name type="scientific">Cricetulus griseus</name>
    <name type="common">Chinese hamster</name>
    <name type="synonym">Cricetulus barabensis griseus</name>
    <dbReference type="NCBI Taxonomy" id="10029"/>
    <lineage>
        <taxon>Eukaryota</taxon>
        <taxon>Metazoa</taxon>
        <taxon>Chordata</taxon>
        <taxon>Craniata</taxon>
        <taxon>Vertebrata</taxon>
        <taxon>Euteleostomi</taxon>
        <taxon>Mammalia</taxon>
        <taxon>Eutheria</taxon>
        <taxon>Euarchontoglires</taxon>
        <taxon>Glires</taxon>
        <taxon>Rodentia</taxon>
        <taxon>Myomorpha</taxon>
        <taxon>Muroidea</taxon>
        <taxon>Cricetidae</taxon>
        <taxon>Cricetinae</taxon>
        <taxon>Cricetulus</taxon>
    </lineage>
</organism>
<evidence type="ECO:0000256" key="26">
    <source>
        <dbReference type="ARBA" id="ARBA00093319"/>
    </source>
</evidence>
<evidence type="ECO:0000256" key="8">
    <source>
        <dbReference type="ARBA" id="ARBA00011984"/>
    </source>
</evidence>
<dbReference type="FunFam" id="3.40.50.300:FF:000799">
    <property type="entry name" value="ras-related protein Rab-24 isoform X1"/>
    <property type="match status" value="1"/>
</dbReference>
<evidence type="ECO:0000256" key="15">
    <source>
        <dbReference type="ARBA" id="ARBA00022842"/>
    </source>
</evidence>
<evidence type="ECO:0000256" key="20">
    <source>
        <dbReference type="ARBA" id="ARBA00023212"/>
    </source>
</evidence>
<evidence type="ECO:0000256" key="4">
    <source>
        <dbReference type="ARBA" id="ARBA00004556"/>
    </source>
</evidence>
<evidence type="ECO:0000256" key="21">
    <source>
        <dbReference type="ARBA" id="ARBA00023288"/>
    </source>
</evidence>
<dbReference type="GO" id="GO:0015031">
    <property type="term" value="P:protein transport"/>
    <property type="evidence" value="ECO:0007669"/>
    <property type="project" value="UniProtKB-KW"/>
</dbReference>
<keyword evidence="23" id="KW-0968">Cytoplasmic vesicle</keyword>
<keyword evidence="14" id="KW-0378">Hydrolase</keyword>
<dbReference type="GO" id="GO:0046872">
    <property type="term" value="F:metal ion binding"/>
    <property type="evidence" value="ECO:0007669"/>
    <property type="project" value="UniProtKB-KW"/>
</dbReference>
<evidence type="ECO:0000256" key="18">
    <source>
        <dbReference type="ARBA" id="ARBA00023134"/>
    </source>
</evidence>
<evidence type="ECO:0000256" key="17">
    <source>
        <dbReference type="ARBA" id="ARBA00023006"/>
    </source>
</evidence>
<comment type="subunit">
    <text evidence="27">Interacts with ZFYVE20. Does not interact with the GDP dissociation inhibitors ARHGDIA and ARHGDIB.</text>
</comment>
<name>A0A061IBW5_CRIGR</name>
<keyword evidence="13" id="KW-0547">Nucleotide-binding</keyword>
<dbReference type="SMART" id="SM00176">
    <property type="entry name" value="RAN"/>
    <property type="match status" value="1"/>
</dbReference>
<dbReference type="SMART" id="SM00174">
    <property type="entry name" value="RHO"/>
    <property type="match status" value="1"/>
</dbReference>
<evidence type="ECO:0000256" key="10">
    <source>
        <dbReference type="ARBA" id="ARBA00022490"/>
    </source>
</evidence>
<evidence type="ECO:0000256" key="12">
    <source>
        <dbReference type="ARBA" id="ARBA00022723"/>
    </source>
</evidence>
<keyword evidence="9" id="KW-0813">Transport</keyword>
<dbReference type="GO" id="GO:0005525">
    <property type="term" value="F:GTP binding"/>
    <property type="evidence" value="ECO:0007669"/>
    <property type="project" value="UniProtKB-KW"/>
</dbReference>
<dbReference type="PROSITE" id="PS51420">
    <property type="entry name" value="RHO"/>
    <property type="match status" value="1"/>
</dbReference>
<dbReference type="NCBIfam" id="TIGR00231">
    <property type="entry name" value="small_GTP"/>
    <property type="match status" value="1"/>
</dbReference>
<dbReference type="PROSITE" id="PS51419">
    <property type="entry name" value="RAB"/>
    <property type="match status" value="1"/>
</dbReference>
<keyword evidence="18" id="KW-0342">GTP-binding</keyword>
<keyword evidence="10" id="KW-0963">Cytoplasm</keyword>
<keyword evidence="20" id="KW-0206">Cytoskeleton</keyword>
<evidence type="ECO:0000256" key="1">
    <source>
        <dbReference type="ARBA" id="ARBA00001946"/>
    </source>
</evidence>